<evidence type="ECO:0000256" key="3">
    <source>
        <dbReference type="ARBA" id="ARBA00023163"/>
    </source>
</evidence>
<dbReference type="GO" id="GO:0003700">
    <property type="term" value="F:DNA-binding transcription factor activity"/>
    <property type="evidence" value="ECO:0007669"/>
    <property type="project" value="TreeGrafter"/>
</dbReference>
<keyword evidence="6" id="KW-1185">Reference proteome</keyword>
<dbReference type="PANTHER" id="PTHR30146:SF153">
    <property type="entry name" value="LACTOSE OPERON REPRESSOR"/>
    <property type="match status" value="1"/>
</dbReference>
<evidence type="ECO:0000313" key="6">
    <source>
        <dbReference type="Proteomes" id="UP000181980"/>
    </source>
</evidence>
<keyword evidence="3" id="KW-0804">Transcription</keyword>
<evidence type="ECO:0000256" key="1">
    <source>
        <dbReference type="ARBA" id="ARBA00023015"/>
    </source>
</evidence>
<name>A0A1H5MXP6_9ACTN</name>
<dbReference type="InterPro" id="IPR028082">
    <property type="entry name" value="Peripla_BP_I"/>
</dbReference>
<dbReference type="CDD" id="cd01392">
    <property type="entry name" value="HTH_LacI"/>
    <property type="match status" value="1"/>
</dbReference>
<organism evidence="5 6">
    <name type="scientific">Jiangella alba</name>
    <dbReference type="NCBI Taxonomy" id="561176"/>
    <lineage>
        <taxon>Bacteria</taxon>
        <taxon>Bacillati</taxon>
        <taxon>Actinomycetota</taxon>
        <taxon>Actinomycetes</taxon>
        <taxon>Jiangellales</taxon>
        <taxon>Jiangellaceae</taxon>
        <taxon>Jiangella</taxon>
    </lineage>
</organism>
<dbReference type="STRING" id="561176.SAMN04488561_3526"/>
<feature type="domain" description="HTH lacI-type" evidence="4">
    <location>
        <begin position="2"/>
        <end position="55"/>
    </location>
</feature>
<dbReference type="InterPro" id="IPR010982">
    <property type="entry name" value="Lambda_DNA-bd_dom_sf"/>
</dbReference>
<dbReference type="EMBL" id="FNUC01000003">
    <property type="protein sequence ID" value="SEE94139.1"/>
    <property type="molecule type" value="Genomic_DNA"/>
</dbReference>
<evidence type="ECO:0000313" key="5">
    <source>
        <dbReference type="EMBL" id="SEE94139.1"/>
    </source>
</evidence>
<dbReference type="RefSeq" id="WP_069114843.1">
    <property type="nucleotide sequence ID" value="NZ_FNUC01000003.1"/>
</dbReference>
<evidence type="ECO:0000259" key="4">
    <source>
        <dbReference type="PROSITE" id="PS50932"/>
    </source>
</evidence>
<protein>
    <submittedName>
        <fullName evidence="5">Transcriptional regulator, LacI family</fullName>
    </submittedName>
</protein>
<accession>A0A1H5MXP6</accession>
<sequence>MATIYDVAAAAGLSIGTVSRFLNEGYVSAASRRKIERAISELGFVPSGAARTLSTKKSRLIGFVVSDMSNPFSSELAKAVQERADELDYCAVTYGTNHDDGRARRGIETLRGHGVDGLVVGLPESAPANELLRSVAEQGIPLVLVGMRVMHPNCDRVSTDTYDGAMQAMDHLIDLGHERIGFIGAADQGKGRRRAFVDALTRTSSAIDPELIVEGPLTREGGLEGASRLLSLDRPPTAIFATNDVMALGVYEAAYRQGLHVPRDLSVVGFDDIDLARHAVPALTTVSQPKTEMGHEAVRLLEARLTAETPPSSKETLFRCGLVVRDSTAPPS</sequence>
<dbReference type="Pfam" id="PF00356">
    <property type="entry name" value="LacI"/>
    <property type="match status" value="1"/>
</dbReference>
<dbReference type="PANTHER" id="PTHR30146">
    <property type="entry name" value="LACI-RELATED TRANSCRIPTIONAL REPRESSOR"/>
    <property type="match status" value="1"/>
</dbReference>
<dbReference type="Proteomes" id="UP000181980">
    <property type="component" value="Unassembled WGS sequence"/>
</dbReference>
<evidence type="ECO:0000256" key="2">
    <source>
        <dbReference type="ARBA" id="ARBA00023125"/>
    </source>
</evidence>
<dbReference type="SUPFAM" id="SSF53822">
    <property type="entry name" value="Periplasmic binding protein-like I"/>
    <property type="match status" value="1"/>
</dbReference>
<dbReference type="Pfam" id="PF13377">
    <property type="entry name" value="Peripla_BP_3"/>
    <property type="match status" value="1"/>
</dbReference>
<dbReference type="CDD" id="cd06267">
    <property type="entry name" value="PBP1_LacI_sugar_binding-like"/>
    <property type="match status" value="1"/>
</dbReference>
<dbReference type="GO" id="GO:0000976">
    <property type="term" value="F:transcription cis-regulatory region binding"/>
    <property type="evidence" value="ECO:0007669"/>
    <property type="project" value="TreeGrafter"/>
</dbReference>
<keyword evidence="2" id="KW-0238">DNA-binding</keyword>
<dbReference type="SMART" id="SM00354">
    <property type="entry name" value="HTH_LACI"/>
    <property type="match status" value="1"/>
</dbReference>
<reference evidence="6" key="1">
    <citation type="submission" date="2016-10" db="EMBL/GenBank/DDBJ databases">
        <authorList>
            <person name="Varghese N."/>
            <person name="Submissions S."/>
        </authorList>
    </citation>
    <scope>NUCLEOTIDE SEQUENCE [LARGE SCALE GENOMIC DNA]</scope>
    <source>
        <strain evidence="6">DSM 45237</strain>
    </source>
</reference>
<dbReference type="InterPro" id="IPR046335">
    <property type="entry name" value="LacI/GalR-like_sensor"/>
</dbReference>
<dbReference type="Gene3D" id="3.40.50.2300">
    <property type="match status" value="2"/>
</dbReference>
<keyword evidence="1" id="KW-0805">Transcription regulation</keyword>
<dbReference type="InterPro" id="IPR000843">
    <property type="entry name" value="HTH_LacI"/>
</dbReference>
<dbReference type="AlphaFoldDB" id="A0A1H5MXP6"/>
<dbReference type="Gene3D" id="1.10.260.40">
    <property type="entry name" value="lambda repressor-like DNA-binding domains"/>
    <property type="match status" value="1"/>
</dbReference>
<proteinExistence type="predicted"/>
<dbReference type="SUPFAM" id="SSF47413">
    <property type="entry name" value="lambda repressor-like DNA-binding domains"/>
    <property type="match status" value="1"/>
</dbReference>
<gene>
    <name evidence="5" type="ORF">SAMN04488561_3526</name>
</gene>
<dbReference type="PROSITE" id="PS50932">
    <property type="entry name" value="HTH_LACI_2"/>
    <property type="match status" value="1"/>
</dbReference>